<evidence type="ECO:0000256" key="1">
    <source>
        <dbReference type="SAM" id="MobiDB-lite"/>
    </source>
</evidence>
<evidence type="ECO:0000313" key="3">
    <source>
        <dbReference type="Proteomes" id="UP001162060"/>
    </source>
</evidence>
<proteinExistence type="predicted"/>
<organism evidence="2 3">
    <name type="scientific">Peronospora matthiolae</name>
    <dbReference type="NCBI Taxonomy" id="2874970"/>
    <lineage>
        <taxon>Eukaryota</taxon>
        <taxon>Sar</taxon>
        <taxon>Stramenopiles</taxon>
        <taxon>Oomycota</taxon>
        <taxon>Peronosporomycetes</taxon>
        <taxon>Peronosporales</taxon>
        <taxon>Peronosporaceae</taxon>
        <taxon>Peronospora</taxon>
    </lineage>
</organism>
<gene>
    <name evidence="2" type="ORF">PM001_LOCUS9334</name>
</gene>
<evidence type="ECO:0000313" key="2">
    <source>
        <dbReference type="EMBL" id="CAK7924184.1"/>
    </source>
</evidence>
<dbReference type="Proteomes" id="UP001162060">
    <property type="component" value="Unassembled WGS sequence"/>
</dbReference>
<reference evidence="2" key="1">
    <citation type="submission" date="2024-01" db="EMBL/GenBank/DDBJ databases">
        <authorList>
            <person name="Webb A."/>
        </authorList>
    </citation>
    <scope>NUCLEOTIDE SEQUENCE</scope>
    <source>
        <strain evidence="2">Pm1</strain>
    </source>
</reference>
<sequence>MAKHIDTLQYLYSRSGRSYSNGPFSSAAGESRRDPGHQQSSGHEAFNCPTPEDSHASGRGSSSGRHSHRGGSQYAPLESIDHRLSPPNDVAAAGTPDPARELEQPDIQELNRVTEELQDDLAHEWTRRYELADLVRDIYNSLTHDRSDDRAAFAFAQLDNER</sequence>
<dbReference type="EMBL" id="CAKLBY020000073">
    <property type="protein sequence ID" value="CAK7924184.1"/>
    <property type="molecule type" value="Genomic_DNA"/>
</dbReference>
<feature type="region of interest" description="Disordered" evidence="1">
    <location>
        <begin position="1"/>
        <end position="107"/>
    </location>
</feature>
<protein>
    <submittedName>
        <fullName evidence="2">Uncharacterized protein</fullName>
    </submittedName>
</protein>
<feature type="compositionally biased region" description="Polar residues" evidence="1">
    <location>
        <begin position="10"/>
        <end position="24"/>
    </location>
</feature>
<name>A0AAV1TP45_9STRA</name>
<accession>A0AAV1TP45</accession>
<dbReference type="AlphaFoldDB" id="A0AAV1TP45"/>
<comment type="caution">
    <text evidence="2">The sequence shown here is derived from an EMBL/GenBank/DDBJ whole genome shotgun (WGS) entry which is preliminary data.</text>
</comment>